<comment type="caution">
    <text evidence="3">The sequence shown here is derived from an EMBL/GenBank/DDBJ whole genome shotgun (WGS) entry which is preliminary data.</text>
</comment>
<protein>
    <recommendedName>
        <fullName evidence="2">Nephrocystin 3-like N-terminal domain-containing protein</fullName>
    </recommendedName>
</protein>
<reference evidence="3 4" key="1">
    <citation type="journal article" date="2011" name="Genome Biol.">
        <title>Comparative genome sequence analysis underscores mycoparasitism as the ancestral life style of Trichoderma.</title>
        <authorList>
            <person name="Kubicek C.P."/>
            <person name="Herrera-Estrella A."/>
            <person name="Seidl-Seiboth V."/>
            <person name="Martinez D.A."/>
            <person name="Druzhinina I.S."/>
            <person name="Thon M."/>
            <person name="Zeilinger S."/>
            <person name="Casas-Flores S."/>
            <person name="Horwitz B.A."/>
            <person name="Mukherjee P.K."/>
            <person name="Mukherjee M."/>
            <person name="Kredics L."/>
            <person name="Alcaraz L.D."/>
            <person name="Aerts A."/>
            <person name="Antal Z."/>
            <person name="Atanasova L."/>
            <person name="Cervantes-Badillo M.G."/>
            <person name="Challacombe J."/>
            <person name="Chertkov O."/>
            <person name="McCluskey K."/>
            <person name="Coulpier F."/>
            <person name="Deshpande N."/>
            <person name="von Doehren H."/>
            <person name="Ebbole D.J."/>
            <person name="Esquivel-Naranjo E.U."/>
            <person name="Fekete E."/>
            <person name="Flipphi M."/>
            <person name="Glaser F."/>
            <person name="Gomez-Rodriguez E.Y."/>
            <person name="Gruber S."/>
            <person name="Han C."/>
            <person name="Henrissat B."/>
            <person name="Hermosa R."/>
            <person name="Hernandez-Onate M."/>
            <person name="Karaffa L."/>
            <person name="Kosti I."/>
            <person name="Le Crom S."/>
            <person name="Lindquist E."/>
            <person name="Lucas S."/>
            <person name="Luebeck M."/>
            <person name="Luebeck P.S."/>
            <person name="Margeot A."/>
            <person name="Metz B."/>
            <person name="Misra M."/>
            <person name="Nevalainen H."/>
            <person name="Omann M."/>
            <person name="Packer N."/>
            <person name="Perrone G."/>
            <person name="Uresti-Rivera E.E."/>
            <person name="Salamov A."/>
            <person name="Schmoll M."/>
            <person name="Seiboth B."/>
            <person name="Shapiro H."/>
            <person name="Sukno S."/>
            <person name="Tamayo-Ramos J.A."/>
            <person name="Tisch D."/>
            <person name="Wiest A."/>
            <person name="Wilkinson H.H."/>
            <person name="Zhang M."/>
            <person name="Coutinho P.M."/>
            <person name="Kenerley C.M."/>
            <person name="Monte E."/>
            <person name="Baker S.E."/>
            <person name="Grigoriev I.V."/>
        </authorList>
    </citation>
    <scope>NUCLEOTIDE SEQUENCE [LARGE SCALE GENOMIC DNA]</scope>
    <source>
        <strain evidence="4">Gv29-8 / FGSC 10586</strain>
    </source>
</reference>
<feature type="non-terminal residue" evidence="3">
    <location>
        <position position="814"/>
    </location>
</feature>
<name>G9MZN6_HYPVG</name>
<dbReference type="HOGENOM" id="CLU_000288_34_1_1"/>
<keyword evidence="4" id="KW-1185">Reference proteome</keyword>
<dbReference type="PANTHER" id="PTHR10039:SF5">
    <property type="entry name" value="NACHT DOMAIN-CONTAINING PROTEIN"/>
    <property type="match status" value="1"/>
</dbReference>
<dbReference type="VEuPathDB" id="FungiDB:TRIVIDRAFT_48177"/>
<organism evidence="3 4">
    <name type="scientific">Hypocrea virens (strain Gv29-8 / FGSC 10586)</name>
    <name type="common">Gliocladium virens</name>
    <name type="synonym">Trichoderma virens</name>
    <dbReference type="NCBI Taxonomy" id="413071"/>
    <lineage>
        <taxon>Eukaryota</taxon>
        <taxon>Fungi</taxon>
        <taxon>Dikarya</taxon>
        <taxon>Ascomycota</taxon>
        <taxon>Pezizomycotina</taxon>
        <taxon>Sordariomycetes</taxon>
        <taxon>Hypocreomycetidae</taxon>
        <taxon>Hypocreales</taxon>
        <taxon>Hypocreaceae</taxon>
        <taxon>Trichoderma</taxon>
    </lineage>
</organism>
<gene>
    <name evidence="3" type="ORF">TRIVIDRAFT_48177</name>
</gene>
<dbReference type="Pfam" id="PF24883">
    <property type="entry name" value="NPHP3_N"/>
    <property type="match status" value="1"/>
</dbReference>
<dbReference type="GeneID" id="25794753"/>
<dbReference type="InterPro" id="IPR056884">
    <property type="entry name" value="NPHP3-like_N"/>
</dbReference>
<sequence length="814" mass="92853">MPKDISDTGLSVVYEAENSSPIIDIVFVHGLQGHPSKTWTYHKKEKKKSFIHRMFQKLLKATTHPEDNGTQFKPVFWPADLLPNNCPDSRILTFGYDSKVTKYNASEINQNSIFVHSKDLLGELHRGRERDPKRRLMFVAHSLGGIVVKEMLARSSSSVEGGLRNIVESTAMVVFLGTPHRGSQHVAALGEVVRSVVSSLGMKTTPVILDALGLKTTDLVRAQEDFSMLWHKYDFRVKTFQEGLTLAKLGKKVVPDYSSSIGDAREYAETMQANHIGMCRYSGPNDPNYCKIAGALQSIYLSIPSLKAIEASLDRRIQLTKSVLSTTSTNEPPHVVNGSKVNEACLRSLWFPTIDRRLQSLGSPAEKTCAWLFDHKLYKDWFNGTGRHESYGLLWLKGKPGAGKSTLMKEAFHQAAREQAESNYSTAAFFFNAKGDELEHSSLGLFKSLLYQLLPGDKQGLEFFHKMWDEKNKFVKRDIGEEWAAWAESELESFLEWVLLIQTKKRIIFIDALDECDEPQIRLMAYFWRRLTRGAYLKGIDLNVCISSRHFPTITLSDCPEIFVEQHNSDDIETYVDCKFELAFATKRPQWELLKKNILQKSAGVFLWVVLVVEDVLRSWDDGNEMPYLNQRAMDLPEELETLFSNIFSKLEPNARELTVKFFQWAILATKPLRLYEWRHILAFIRQPTLKSLREWRQSNSFIESDEQLEKQIRTISRGLVEVKRVYVGDSQEEGIEAISNHAGAGSLDLEHGDSRIVQVIHESVREFFLRNNGFFMLDPGLRSNPIGNGHLSIMETCLDYLNIRELNALVQAR</sequence>
<dbReference type="InParanoid" id="G9MZN6"/>
<dbReference type="Proteomes" id="UP000007115">
    <property type="component" value="Unassembled WGS sequence"/>
</dbReference>
<proteinExistence type="predicted"/>
<dbReference type="InterPro" id="IPR029058">
    <property type="entry name" value="AB_hydrolase_fold"/>
</dbReference>
<dbReference type="SUPFAM" id="SSF52540">
    <property type="entry name" value="P-loop containing nucleoside triphosphate hydrolases"/>
    <property type="match status" value="1"/>
</dbReference>
<dbReference type="SUPFAM" id="SSF53474">
    <property type="entry name" value="alpha/beta-Hydrolases"/>
    <property type="match status" value="1"/>
</dbReference>
<dbReference type="OrthoDB" id="7464126at2759"/>
<dbReference type="EMBL" id="ABDF02000081">
    <property type="protein sequence ID" value="EHK20092.1"/>
    <property type="molecule type" value="Genomic_DNA"/>
</dbReference>
<dbReference type="eggNOG" id="KOG2029">
    <property type="taxonomic scope" value="Eukaryota"/>
</dbReference>
<dbReference type="AlphaFoldDB" id="G9MZN6"/>
<evidence type="ECO:0000313" key="3">
    <source>
        <dbReference type="EMBL" id="EHK20092.1"/>
    </source>
</evidence>
<dbReference type="OMA" id="CHCTIAN"/>
<dbReference type="Gene3D" id="3.40.50.300">
    <property type="entry name" value="P-loop containing nucleotide triphosphate hydrolases"/>
    <property type="match status" value="1"/>
</dbReference>
<evidence type="ECO:0000256" key="1">
    <source>
        <dbReference type="ARBA" id="ARBA00022737"/>
    </source>
</evidence>
<dbReference type="InterPro" id="IPR027417">
    <property type="entry name" value="P-loop_NTPase"/>
</dbReference>
<evidence type="ECO:0000259" key="2">
    <source>
        <dbReference type="Pfam" id="PF24883"/>
    </source>
</evidence>
<accession>G9MZN6</accession>
<dbReference type="RefSeq" id="XP_013954286.1">
    <property type="nucleotide sequence ID" value="XM_014098811.1"/>
</dbReference>
<keyword evidence="1" id="KW-0677">Repeat</keyword>
<feature type="domain" description="Nephrocystin 3-like N-terminal" evidence="2">
    <location>
        <begin position="368"/>
        <end position="549"/>
    </location>
</feature>
<evidence type="ECO:0000313" key="4">
    <source>
        <dbReference type="Proteomes" id="UP000007115"/>
    </source>
</evidence>
<dbReference type="PANTHER" id="PTHR10039">
    <property type="entry name" value="AMELOGENIN"/>
    <property type="match status" value="1"/>
</dbReference>
<dbReference type="Gene3D" id="3.40.50.1820">
    <property type="entry name" value="alpha/beta hydrolase"/>
    <property type="match status" value="1"/>
</dbReference>